<organism evidence="1 2">
    <name type="scientific">Pandoraea horticolens</name>
    <dbReference type="NCBI Taxonomy" id="2508298"/>
    <lineage>
        <taxon>Bacteria</taxon>
        <taxon>Pseudomonadati</taxon>
        <taxon>Pseudomonadota</taxon>
        <taxon>Betaproteobacteria</taxon>
        <taxon>Burkholderiales</taxon>
        <taxon>Burkholderiaceae</taxon>
        <taxon>Pandoraea</taxon>
    </lineage>
</organism>
<dbReference type="Proteomes" id="UP000343317">
    <property type="component" value="Unassembled WGS sequence"/>
</dbReference>
<evidence type="ECO:0000313" key="2">
    <source>
        <dbReference type="Proteomes" id="UP000343317"/>
    </source>
</evidence>
<name>A0A5E4YW61_9BURK</name>
<accession>A0A5E4YW61</accession>
<proteinExistence type="predicted"/>
<protein>
    <submittedName>
        <fullName evidence="1">Uncharacterized protein</fullName>
    </submittedName>
</protein>
<dbReference type="AlphaFoldDB" id="A0A5E4YW61"/>
<evidence type="ECO:0000313" key="1">
    <source>
        <dbReference type="EMBL" id="VVE52555.1"/>
    </source>
</evidence>
<reference evidence="1 2" key="1">
    <citation type="submission" date="2019-08" db="EMBL/GenBank/DDBJ databases">
        <authorList>
            <person name="Peeters C."/>
        </authorList>
    </citation>
    <scope>NUCLEOTIDE SEQUENCE [LARGE SCALE GENOMIC DNA]</scope>
    <source>
        <strain evidence="1 2">LMG 31112</strain>
    </source>
</reference>
<gene>
    <name evidence="1" type="ORF">PHO31112_04790</name>
</gene>
<keyword evidence="2" id="KW-1185">Reference proteome</keyword>
<dbReference type="EMBL" id="CABPSM010000021">
    <property type="protein sequence ID" value="VVE52555.1"/>
    <property type="molecule type" value="Genomic_DNA"/>
</dbReference>
<sequence length="54" mass="6158">MCLRQMLKAPNLVHLASTVRFSQQVIDLQQPQVFGGHFRAAASKLELAPNRQRR</sequence>